<proteinExistence type="predicted"/>
<evidence type="ECO:0000313" key="2">
    <source>
        <dbReference type="Proteomes" id="UP000250991"/>
    </source>
</evidence>
<keyword evidence="1" id="KW-0378">Hydrolase</keyword>
<dbReference type="GO" id="GO:0016787">
    <property type="term" value="F:hydrolase activity"/>
    <property type="evidence" value="ECO:0007669"/>
    <property type="project" value="UniProtKB-KW"/>
</dbReference>
<sequence length="37" mass="4455">MFGPRGAEQLGIYRHHHNHRHDLQGRIVLRREMIAHD</sequence>
<evidence type="ECO:0000313" key="1">
    <source>
        <dbReference type="EMBL" id="SQD04380.1"/>
    </source>
</evidence>
<reference evidence="1 2" key="1">
    <citation type="submission" date="2018-06" db="EMBL/GenBank/DDBJ databases">
        <authorList>
            <consortium name="Pathogen Informatics"/>
            <person name="Doyle S."/>
        </authorList>
    </citation>
    <scope>NUCLEOTIDE SEQUENCE [LARGE SCALE GENOMIC DNA]</scope>
    <source>
        <strain evidence="1 2">NCTC8009</strain>
    </source>
</reference>
<protein>
    <submittedName>
        <fullName evidence="1">High-affinity zinc transporter ATPase</fullName>
        <ecNumber evidence="1">3.6.3.-</ecNumber>
    </submittedName>
</protein>
<dbReference type="EMBL" id="UARW01000010">
    <property type="protein sequence ID" value="SQD04380.1"/>
    <property type="molecule type" value="Genomic_DNA"/>
</dbReference>
<gene>
    <name evidence="1" type="primary">znuC_2</name>
    <name evidence="1" type="ORF">NCTC8009_04895</name>
</gene>
<accession>A0A2X3LXK5</accession>
<name>A0A2X3LXK5_ECOLX</name>
<dbReference type="AlphaFoldDB" id="A0A2X3LXK5"/>
<dbReference type="Proteomes" id="UP000250991">
    <property type="component" value="Unassembled WGS sequence"/>
</dbReference>
<organism evidence="1 2">
    <name type="scientific">Escherichia coli</name>
    <dbReference type="NCBI Taxonomy" id="562"/>
    <lineage>
        <taxon>Bacteria</taxon>
        <taxon>Pseudomonadati</taxon>
        <taxon>Pseudomonadota</taxon>
        <taxon>Gammaproteobacteria</taxon>
        <taxon>Enterobacterales</taxon>
        <taxon>Enterobacteriaceae</taxon>
        <taxon>Escherichia</taxon>
    </lineage>
</organism>
<dbReference type="EC" id="3.6.3.-" evidence="1"/>